<feature type="non-terminal residue" evidence="1">
    <location>
        <position position="80"/>
    </location>
</feature>
<name>A0AAD4GF24_BOLED</name>
<organism evidence="1 2">
    <name type="scientific">Boletus edulis BED1</name>
    <dbReference type="NCBI Taxonomy" id="1328754"/>
    <lineage>
        <taxon>Eukaryota</taxon>
        <taxon>Fungi</taxon>
        <taxon>Dikarya</taxon>
        <taxon>Basidiomycota</taxon>
        <taxon>Agaricomycotina</taxon>
        <taxon>Agaricomycetes</taxon>
        <taxon>Agaricomycetidae</taxon>
        <taxon>Boletales</taxon>
        <taxon>Boletineae</taxon>
        <taxon>Boletaceae</taxon>
        <taxon>Boletoideae</taxon>
        <taxon>Boletus</taxon>
    </lineage>
</organism>
<gene>
    <name evidence="1" type="ORF">L210DRAFT_788583</name>
</gene>
<dbReference type="Proteomes" id="UP001194468">
    <property type="component" value="Unassembled WGS sequence"/>
</dbReference>
<evidence type="ECO:0000313" key="2">
    <source>
        <dbReference type="Proteomes" id="UP001194468"/>
    </source>
</evidence>
<proteinExistence type="predicted"/>
<accession>A0AAD4GF24</accession>
<evidence type="ECO:0000313" key="1">
    <source>
        <dbReference type="EMBL" id="KAF8440252.1"/>
    </source>
</evidence>
<protein>
    <submittedName>
        <fullName evidence="1">Uncharacterized protein</fullName>
    </submittedName>
</protein>
<reference evidence="1" key="2">
    <citation type="journal article" date="2020" name="Nat. Commun.">
        <title>Large-scale genome sequencing of mycorrhizal fungi provides insights into the early evolution of symbiotic traits.</title>
        <authorList>
            <person name="Miyauchi S."/>
            <person name="Kiss E."/>
            <person name="Kuo A."/>
            <person name="Drula E."/>
            <person name="Kohler A."/>
            <person name="Sanchez-Garcia M."/>
            <person name="Morin E."/>
            <person name="Andreopoulos B."/>
            <person name="Barry K.W."/>
            <person name="Bonito G."/>
            <person name="Buee M."/>
            <person name="Carver A."/>
            <person name="Chen C."/>
            <person name="Cichocki N."/>
            <person name="Clum A."/>
            <person name="Culley D."/>
            <person name="Crous P.W."/>
            <person name="Fauchery L."/>
            <person name="Girlanda M."/>
            <person name="Hayes R.D."/>
            <person name="Keri Z."/>
            <person name="LaButti K."/>
            <person name="Lipzen A."/>
            <person name="Lombard V."/>
            <person name="Magnuson J."/>
            <person name="Maillard F."/>
            <person name="Murat C."/>
            <person name="Nolan M."/>
            <person name="Ohm R.A."/>
            <person name="Pangilinan J."/>
            <person name="Pereira M.F."/>
            <person name="Perotto S."/>
            <person name="Peter M."/>
            <person name="Pfister S."/>
            <person name="Riley R."/>
            <person name="Sitrit Y."/>
            <person name="Stielow J.B."/>
            <person name="Szollosi G."/>
            <person name="Zifcakova L."/>
            <person name="Stursova M."/>
            <person name="Spatafora J.W."/>
            <person name="Tedersoo L."/>
            <person name="Vaario L.M."/>
            <person name="Yamada A."/>
            <person name="Yan M."/>
            <person name="Wang P."/>
            <person name="Xu J."/>
            <person name="Bruns T."/>
            <person name="Baldrian P."/>
            <person name="Vilgalys R."/>
            <person name="Dunand C."/>
            <person name="Henrissat B."/>
            <person name="Grigoriev I.V."/>
            <person name="Hibbett D."/>
            <person name="Nagy L.G."/>
            <person name="Martin F.M."/>
        </authorList>
    </citation>
    <scope>NUCLEOTIDE SEQUENCE</scope>
    <source>
        <strain evidence="1">BED1</strain>
    </source>
</reference>
<dbReference type="AlphaFoldDB" id="A0AAD4GF24"/>
<comment type="caution">
    <text evidence="1">The sequence shown here is derived from an EMBL/GenBank/DDBJ whole genome shotgun (WGS) entry which is preliminary data.</text>
</comment>
<dbReference type="EMBL" id="WHUW01000012">
    <property type="protein sequence ID" value="KAF8440252.1"/>
    <property type="molecule type" value="Genomic_DNA"/>
</dbReference>
<reference evidence="1" key="1">
    <citation type="submission" date="2019-10" db="EMBL/GenBank/DDBJ databases">
        <authorList>
            <consortium name="DOE Joint Genome Institute"/>
            <person name="Kuo A."/>
            <person name="Miyauchi S."/>
            <person name="Kiss E."/>
            <person name="Drula E."/>
            <person name="Kohler A."/>
            <person name="Sanchez-Garcia M."/>
            <person name="Andreopoulos B."/>
            <person name="Barry K.W."/>
            <person name="Bonito G."/>
            <person name="Buee M."/>
            <person name="Carver A."/>
            <person name="Chen C."/>
            <person name="Cichocki N."/>
            <person name="Clum A."/>
            <person name="Culley D."/>
            <person name="Crous P.W."/>
            <person name="Fauchery L."/>
            <person name="Girlanda M."/>
            <person name="Hayes R."/>
            <person name="Keri Z."/>
            <person name="LaButti K."/>
            <person name="Lipzen A."/>
            <person name="Lombard V."/>
            <person name="Magnuson J."/>
            <person name="Maillard F."/>
            <person name="Morin E."/>
            <person name="Murat C."/>
            <person name="Nolan M."/>
            <person name="Ohm R."/>
            <person name="Pangilinan J."/>
            <person name="Pereira M."/>
            <person name="Perotto S."/>
            <person name="Peter M."/>
            <person name="Riley R."/>
            <person name="Sitrit Y."/>
            <person name="Stielow B."/>
            <person name="Szollosi G."/>
            <person name="Zifcakova L."/>
            <person name="Stursova M."/>
            <person name="Spatafora J.W."/>
            <person name="Tedersoo L."/>
            <person name="Vaario L.-M."/>
            <person name="Yamada A."/>
            <person name="Yan M."/>
            <person name="Wang P."/>
            <person name="Xu J."/>
            <person name="Bruns T."/>
            <person name="Baldrian P."/>
            <person name="Vilgalys R."/>
            <person name="Henrissat B."/>
            <person name="Grigoriev I.V."/>
            <person name="Hibbett D."/>
            <person name="Nagy L.G."/>
            <person name="Martin F.M."/>
        </authorList>
    </citation>
    <scope>NUCLEOTIDE SEQUENCE</scope>
    <source>
        <strain evidence="1">BED1</strain>
    </source>
</reference>
<sequence>WVQADFGEFINLLLGDVHAAAVAEEVTLDDQKKHLEDFFTGCLQQDFKTYRTTKWNCPVPQPVNQVLSNWQCTIHQELVW</sequence>
<feature type="non-terminal residue" evidence="1">
    <location>
        <position position="1"/>
    </location>
</feature>
<keyword evidence="2" id="KW-1185">Reference proteome</keyword>